<keyword evidence="3" id="KW-1185">Reference proteome</keyword>
<proteinExistence type="predicted"/>
<feature type="non-terminal residue" evidence="2">
    <location>
        <position position="1"/>
    </location>
</feature>
<protein>
    <submittedName>
        <fullName evidence="2">Uncharacterized protein</fullName>
    </submittedName>
</protein>
<sequence>KLTTTATPDGRNLPNLTFITFKDQKWLVLAQTLSTMSSPPATTTPISEPESSAPLAPHLAEAQQRPAEESVTEDRARPQVTPSVGSYSRTNLVSRNFSLFLAPMCLFSAGRFYPLSGNLRSPCILLPSMIAGEPTTEPGVVTSPTQRNHAMKGDDGQIGSGNANGTVRSGDHNTAPRLESFIDDAPRGLLVCVICLGVHVNDGGKKLRVKNSVDRCCCSLSPRQSAAPCQPGGRYYLHEVPKARRLPPAAPALDC</sequence>
<feature type="region of interest" description="Disordered" evidence="1">
    <location>
        <begin position="135"/>
        <end position="161"/>
    </location>
</feature>
<feature type="region of interest" description="Disordered" evidence="1">
    <location>
        <begin position="59"/>
        <end position="84"/>
    </location>
</feature>
<organism evidence="2 3">
    <name type="scientific">Mycena metata</name>
    <dbReference type="NCBI Taxonomy" id="1033252"/>
    <lineage>
        <taxon>Eukaryota</taxon>
        <taxon>Fungi</taxon>
        <taxon>Dikarya</taxon>
        <taxon>Basidiomycota</taxon>
        <taxon>Agaricomycotina</taxon>
        <taxon>Agaricomycetes</taxon>
        <taxon>Agaricomycetidae</taxon>
        <taxon>Agaricales</taxon>
        <taxon>Marasmiineae</taxon>
        <taxon>Mycenaceae</taxon>
        <taxon>Mycena</taxon>
    </lineage>
</organism>
<reference evidence="2" key="1">
    <citation type="submission" date="2023-03" db="EMBL/GenBank/DDBJ databases">
        <title>Massive genome expansion in bonnet fungi (Mycena s.s.) driven by repeated elements and novel gene families across ecological guilds.</title>
        <authorList>
            <consortium name="Lawrence Berkeley National Laboratory"/>
            <person name="Harder C.B."/>
            <person name="Miyauchi S."/>
            <person name="Viragh M."/>
            <person name="Kuo A."/>
            <person name="Thoen E."/>
            <person name="Andreopoulos B."/>
            <person name="Lu D."/>
            <person name="Skrede I."/>
            <person name="Drula E."/>
            <person name="Henrissat B."/>
            <person name="Morin E."/>
            <person name="Kohler A."/>
            <person name="Barry K."/>
            <person name="LaButti K."/>
            <person name="Morin E."/>
            <person name="Salamov A."/>
            <person name="Lipzen A."/>
            <person name="Mereny Z."/>
            <person name="Hegedus B."/>
            <person name="Baldrian P."/>
            <person name="Stursova M."/>
            <person name="Weitz H."/>
            <person name="Taylor A."/>
            <person name="Grigoriev I.V."/>
            <person name="Nagy L.G."/>
            <person name="Martin F."/>
            <person name="Kauserud H."/>
        </authorList>
    </citation>
    <scope>NUCLEOTIDE SEQUENCE</scope>
    <source>
        <strain evidence="2">CBHHK182m</strain>
    </source>
</reference>
<name>A0AAD7P0J3_9AGAR</name>
<accession>A0AAD7P0J3</accession>
<evidence type="ECO:0000313" key="2">
    <source>
        <dbReference type="EMBL" id="KAJ7782709.1"/>
    </source>
</evidence>
<comment type="caution">
    <text evidence="2">The sequence shown here is derived from an EMBL/GenBank/DDBJ whole genome shotgun (WGS) entry which is preliminary data.</text>
</comment>
<evidence type="ECO:0000313" key="3">
    <source>
        <dbReference type="Proteomes" id="UP001215598"/>
    </source>
</evidence>
<feature type="compositionally biased region" description="Basic and acidic residues" evidence="1">
    <location>
        <begin position="66"/>
        <end position="77"/>
    </location>
</feature>
<dbReference type="EMBL" id="JARKIB010000003">
    <property type="protein sequence ID" value="KAJ7782709.1"/>
    <property type="molecule type" value="Genomic_DNA"/>
</dbReference>
<dbReference type="AlphaFoldDB" id="A0AAD7P0J3"/>
<dbReference type="Proteomes" id="UP001215598">
    <property type="component" value="Unassembled WGS sequence"/>
</dbReference>
<gene>
    <name evidence="2" type="ORF">B0H16DRAFT_1802276</name>
</gene>
<evidence type="ECO:0000256" key="1">
    <source>
        <dbReference type="SAM" id="MobiDB-lite"/>
    </source>
</evidence>